<dbReference type="GO" id="GO:0005737">
    <property type="term" value="C:cytoplasm"/>
    <property type="evidence" value="ECO:0007669"/>
    <property type="project" value="TreeGrafter"/>
</dbReference>
<dbReference type="PROSITE" id="PS50115">
    <property type="entry name" value="ARFGAP"/>
    <property type="match status" value="1"/>
</dbReference>
<evidence type="ECO:0000256" key="5">
    <source>
        <dbReference type="PROSITE-ProRule" id="PRU00288"/>
    </source>
</evidence>
<protein>
    <submittedName>
        <fullName evidence="9">Arf-GAP domain-containing protein</fullName>
    </submittedName>
</protein>
<accession>A0A7E4WBP7</accession>
<evidence type="ECO:0000256" key="2">
    <source>
        <dbReference type="ARBA" id="ARBA00022723"/>
    </source>
</evidence>
<reference evidence="9" key="2">
    <citation type="submission" date="2020-10" db="UniProtKB">
        <authorList>
            <consortium name="WormBaseParasite"/>
        </authorList>
    </citation>
    <scope>IDENTIFICATION</scope>
</reference>
<dbReference type="GO" id="GO:0005096">
    <property type="term" value="F:GTPase activator activity"/>
    <property type="evidence" value="ECO:0007669"/>
    <property type="project" value="UniProtKB-KW"/>
</dbReference>
<evidence type="ECO:0000256" key="4">
    <source>
        <dbReference type="ARBA" id="ARBA00022833"/>
    </source>
</evidence>
<evidence type="ECO:0000256" key="6">
    <source>
        <dbReference type="SAM" id="MobiDB-lite"/>
    </source>
</evidence>
<evidence type="ECO:0000256" key="1">
    <source>
        <dbReference type="ARBA" id="ARBA00022468"/>
    </source>
</evidence>
<dbReference type="Gene3D" id="1.10.220.150">
    <property type="entry name" value="Arf GTPase activating protein"/>
    <property type="match status" value="1"/>
</dbReference>
<dbReference type="InterPro" id="IPR037278">
    <property type="entry name" value="ARFGAP/RecO"/>
</dbReference>
<dbReference type="GO" id="GO:0008270">
    <property type="term" value="F:zinc ion binding"/>
    <property type="evidence" value="ECO:0007669"/>
    <property type="project" value="UniProtKB-KW"/>
</dbReference>
<dbReference type="WBParaSite" id="Pan_g8796.t1">
    <property type="protein sequence ID" value="Pan_g8796.t1"/>
    <property type="gene ID" value="Pan_g8796"/>
</dbReference>
<dbReference type="Pfam" id="PF01412">
    <property type="entry name" value="ArfGap"/>
    <property type="match status" value="1"/>
</dbReference>
<feature type="compositionally biased region" description="Low complexity" evidence="6">
    <location>
        <begin position="382"/>
        <end position="392"/>
    </location>
</feature>
<organism evidence="8 9">
    <name type="scientific">Panagrellus redivivus</name>
    <name type="common">Microworm</name>
    <dbReference type="NCBI Taxonomy" id="6233"/>
    <lineage>
        <taxon>Eukaryota</taxon>
        <taxon>Metazoa</taxon>
        <taxon>Ecdysozoa</taxon>
        <taxon>Nematoda</taxon>
        <taxon>Chromadorea</taxon>
        <taxon>Rhabditida</taxon>
        <taxon>Tylenchina</taxon>
        <taxon>Panagrolaimomorpha</taxon>
        <taxon>Panagrolaimoidea</taxon>
        <taxon>Panagrolaimidae</taxon>
        <taxon>Panagrellus</taxon>
    </lineage>
</organism>
<dbReference type="PANTHER" id="PTHR45705:SF1">
    <property type="entry name" value="FI20236P1"/>
    <property type="match status" value="1"/>
</dbReference>
<dbReference type="FunFam" id="1.10.220.150:FF:000009">
    <property type="entry name" value="stromal membrane-associated protein 1 isoform X1"/>
    <property type="match status" value="1"/>
</dbReference>
<keyword evidence="1" id="KW-0343">GTPase activation</keyword>
<evidence type="ECO:0000313" key="8">
    <source>
        <dbReference type="Proteomes" id="UP000492821"/>
    </source>
</evidence>
<evidence type="ECO:0000313" key="9">
    <source>
        <dbReference type="WBParaSite" id="Pan_g8796.t1"/>
    </source>
</evidence>
<dbReference type="PRINTS" id="PR00405">
    <property type="entry name" value="REVINTRACTNG"/>
</dbReference>
<dbReference type="SMART" id="SM00105">
    <property type="entry name" value="ArfGap"/>
    <property type="match status" value="1"/>
</dbReference>
<name>A0A7E4WBP7_PANRE</name>
<feature type="region of interest" description="Disordered" evidence="6">
    <location>
        <begin position="371"/>
        <end position="392"/>
    </location>
</feature>
<dbReference type="CDD" id="cd08204">
    <property type="entry name" value="ArfGap"/>
    <property type="match status" value="1"/>
</dbReference>
<dbReference type="InterPro" id="IPR051718">
    <property type="entry name" value="ARF_GTPase-activating"/>
</dbReference>
<keyword evidence="4" id="KW-0862">Zinc</keyword>
<keyword evidence="2" id="KW-0479">Metal-binding</keyword>
<dbReference type="SUPFAM" id="SSF57863">
    <property type="entry name" value="ArfGap/RecO-like zinc finger"/>
    <property type="match status" value="1"/>
</dbReference>
<dbReference type="InterPro" id="IPR038508">
    <property type="entry name" value="ArfGAP_dom_sf"/>
</dbReference>
<keyword evidence="8" id="KW-1185">Reference proteome</keyword>
<feature type="domain" description="Arf-GAP" evidence="7">
    <location>
        <begin position="15"/>
        <end position="127"/>
    </location>
</feature>
<evidence type="ECO:0000259" key="7">
    <source>
        <dbReference type="PROSITE" id="PS50115"/>
    </source>
</evidence>
<dbReference type="PANTHER" id="PTHR45705">
    <property type="entry name" value="FI20236P1"/>
    <property type="match status" value="1"/>
</dbReference>
<proteinExistence type="predicted"/>
<dbReference type="AlphaFoldDB" id="A0A7E4WBP7"/>
<dbReference type="Proteomes" id="UP000492821">
    <property type="component" value="Unassembled WGS sequence"/>
</dbReference>
<sequence length="485" mass="51136">MDKKDVSEKDAKRIKEAVTQLAKIPSNSLCADCQQQCTLWASVNIGVFICSRCAGMHRHLGVHITQVRSINLDVWTPAQLVSVLVNGNAWVNSWLMSKPGAPDIGRQRINDTSMSRHINEKYEKHRFGDATGLLLINKTTFPSLTVEKALELFKMAMSLHRQQNDHCSVRIELLKAAGYRGPANVPLKNPLNRQLVLLTDPTLFVFNEIKKASPNAQVVTVKAQVPTMAVPPVVAKQDKLVDLDEFTDFTSSAPVSATNGSSNGAAASTFDPFPTTTNVKPQVNGFANFALADAPTPTPVAPKPVVSKSIIDVDWLGSAPSNPPPAAVTSPIVDTGFGNFASSINSFNGSDSSVKKNGEIAFPAFGNSISPPSGKVDPTWPSTSSNTTATNGSSNAFDDLFGPAVPPVATAPAPVAAPVLSASNNLFPDLFAAAPPTPAMSFPSAAPLGAVPNGHVIPQSPTIPTTAPVGGGVDDVDFILSLYSK</sequence>
<evidence type="ECO:0000256" key="3">
    <source>
        <dbReference type="ARBA" id="ARBA00022771"/>
    </source>
</evidence>
<reference evidence="8" key="1">
    <citation type="journal article" date="2013" name="Genetics">
        <title>The draft genome and transcriptome of Panagrellus redivivus are shaped by the harsh demands of a free-living lifestyle.</title>
        <authorList>
            <person name="Srinivasan J."/>
            <person name="Dillman A.R."/>
            <person name="Macchietto M.G."/>
            <person name="Heikkinen L."/>
            <person name="Lakso M."/>
            <person name="Fracchia K.M."/>
            <person name="Antoshechkin I."/>
            <person name="Mortazavi A."/>
            <person name="Wong G."/>
            <person name="Sternberg P.W."/>
        </authorList>
    </citation>
    <scope>NUCLEOTIDE SEQUENCE [LARGE SCALE GENOMIC DNA]</scope>
    <source>
        <strain evidence="8">MT8872</strain>
    </source>
</reference>
<keyword evidence="3 5" id="KW-0863">Zinc-finger</keyword>
<dbReference type="InterPro" id="IPR001164">
    <property type="entry name" value="ArfGAP_dom"/>
</dbReference>